<dbReference type="GO" id="GO:0005634">
    <property type="term" value="C:nucleus"/>
    <property type="evidence" value="ECO:0007669"/>
    <property type="project" value="UniProtKB-ARBA"/>
</dbReference>
<dbReference type="EMBL" id="JABFTP020000144">
    <property type="protein sequence ID" value="KAL3282455.1"/>
    <property type="molecule type" value="Genomic_DNA"/>
</dbReference>
<feature type="compositionally biased region" description="Acidic residues" evidence="2">
    <location>
        <begin position="143"/>
        <end position="152"/>
    </location>
</feature>
<evidence type="ECO:0000313" key="4">
    <source>
        <dbReference type="Proteomes" id="UP001516400"/>
    </source>
</evidence>
<proteinExistence type="inferred from homology"/>
<organism evidence="3 4">
    <name type="scientific">Cryptolaemus montrouzieri</name>
    <dbReference type="NCBI Taxonomy" id="559131"/>
    <lineage>
        <taxon>Eukaryota</taxon>
        <taxon>Metazoa</taxon>
        <taxon>Ecdysozoa</taxon>
        <taxon>Arthropoda</taxon>
        <taxon>Hexapoda</taxon>
        <taxon>Insecta</taxon>
        <taxon>Pterygota</taxon>
        <taxon>Neoptera</taxon>
        <taxon>Endopterygota</taxon>
        <taxon>Coleoptera</taxon>
        <taxon>Polyphaga</taxon>
        <taxon>Cucujiformia</taxon>
        <taxon>Coccinelloidea</taxon>
        <taxon>Coccinellidae</taxon>
        <taxon>Scymninae</taxon>
        <taxon>Scymnini</taxon>
        <taxon>Cryptolaemus</taxon>
    </lineage>
</organism>
<name>A0ABD2NWC6_9CUCU</name>
<evidence type="ECO:0000256" key="2">
    <source>
        <dbReference type="SAM" id="MobiDB-lite"/>
    </source>
</evidence>
<dbReference type="Pfam" id="PF04000">
    <property type="entry name" value="Sas10_Utp3"/>
    <property type="match status" value="1"/>
</dbReference>
<dbReference type="PANTHER" id="PTHR13237">
    <property type="entry name" value="SOMETHING ABOUT SILENCING PROTEIN 10-RELATED"/>
    <property type="match status" value="1"/>
</dbReference>
<feature type="region of interest" description="Disordered" evidence="2">
    <location>
        <begin position="275"/>
        <end position="300"/>
    </location>
</feature>
<evidence type="ECO:0000313" key="3">
    <source>
        <dbReference type="EMBL" id="KAL3282455.1"/>
    </source>
</evidence>
<reference evidence="3 4" key="1">
    <citation type="journal article" date="2021" name="BMC Biol.">
        <title>Horizontally acquired antibacterial genes associated with adaptive radiation of ladybird beetles.</title>
        <authorList>
            <person name="Li H.S."/>
            <person name="Tang X.F."/>
            <person name="Huang Y.H."/>
            <person name="Xu Z.Y."/>
            <person name="Chen M.L."/>
            <person name="Du X.Y."/>
            <person name="Qiu B.Y."/>
            <person name="Chen P.T."/>
            <person name="Zhang W."/>
            <person name="Slipinski A."/>
            <person name="Escalona H.E."/>
            <person name="Waterhouse R.M."/>
            <person name="Zwick A."/>
            <person name="Pang H."/>
        </authorList>
    </citation>
    <scope>NUCLEOTIDE SEQUENCE [LARGE SCALE GENOMIC DNA]</scope>
    <source>
        <strain evidence="3">SYSU2018</strain>
    </source>
</reference>
<feature type="compositionally biased region" description="Basic residues" evidence="2">
    <location>
        <begin position="278"/>
        <end position="300"/>
    </location>
</feature>
<evidence type="ECO:0000256" key="1">
    <source>
        <dbReference type="ARBA" id="ARBA00010979"/>
    </source>
</evidence>
<comment type="caution">
    <text evidence="3">The sequence shown here is derived from an EMBL/GenBank/DDBJ whole genome shotgun (WGS) entry which is preliminary data.</text>
</comment>
<sequence>MVQAPDAPLGHRDLPQALVLLSEMNVSAQHVATLVDKMIQKVRNGELTTDQGLSFLEMKYNMLLSYLINLTFIVLRKCSGEKIVGDPCIDRLVEIRTILEKIRPIDHKLKYQIDKLVKTATSGTCSDDPTNLKANPEKMMGGFEDDSEESGAEEGIAEKKNKSRVYVPPKLSAVHYIGNETALERNKRLLEKSKKQAISSAIMQDLREEYLDSPLEITQGSRAQQIFTKHQKERQEYEEEYLTRLPISKSEKRNKRQLTTLGTLGSEITDFHDIQKSGNKRKRKHVTKLKGKNFKRKRLH</sequence>
<dbReference type="AlphaFoldDB" id="A0ABD2NWC6"/>
<protein>
    <recommendedName>
        <fullName evidence="5">Neuroguidin</fullName>
    </recommendedName>
</protein>
<dbReference type="Proteomes" id="UP001516400">
    <property type="component" value="Unassembled WGS sequence"/>
</dbReference>
<keyword evidence="4" id="KW-1185">Reference proteome</keyword>
<evidence type="ECO:0008006" key="5">
    <source>
        <dbReference type="Google" id="ProtNLM"/>
    </source>
</evidence>
<comment type="similarity">
    <text evidence="1">Belongs to the SAS10 family.</text>
</comment>
<dbReference type="InterPro" id="IPR007146">
    <property type="entry name" value="Sas10/Utp3/C1D"/>
</dbReference>
<dbReference type="PANTHER" id="PTHR13237:SF9">
    <property type="entry name" value="NEUROGUIDIN"/>
    <property type="match status" value="1"/>
</dbReference>
<feature type="region of interest" description="Disordered" evidence="2">
    <location>
        <begin position="124"/>
        <end position="158"/>
    </location>
</feature>
<accession>A0ABD2NWC6</accession>
<feature type="compositionally biased region" description="Polar residues" evidence="2">
    <location>
        <begin position="124"/>
        <end position="133"/>
    </location>
</feature>
<gene>
    <name evidence="3" type="ORF">HHI36_005639</name>
</gene>